<keyword evidence="2" id="KW-0808">Transferase</keyword>
<sequence length="156" mass="18365">MKSTGRGVYIQRSTKRVSVQTSTVRIFLWLLLQDRLLTQNNLLIRNWPANDGCPCCFDHPLETATHLFLLCPFANSIWNRVRHLYNITTLLFTEDVIAFWLRNRPTVGVKWDTIWAATTWTIWKERNNRIFKSVARPSFLLMQEITTLVDLWITLA</sequence>
<protein>
    <submittedName>
        <fullName evidence="2">RNA-directed DNA polymerase (Reverse transcriptase)-related family protein</fullName>
    </submittedName>
</protein>
<accession>A0AAV8H039</accession>
<dbReference type="InterPro" id="IPR026960">
    <property type="entry name" value="RVT-Znf"/>
</dbReference>
<reference evidence="2" key="1">
    <citation type="submission" date="2022-08" db="EMBL/GenBank/DDBJ databases">
        <authorList>
            <person name="Marques A."/>
        </authorList>
    </citation>
    <scope>NUCLEOTIDE SEQUENCE</scope>
    <source>
        <strain evidence="2">RhyPub2mFocal</strain>
        <tissue evidence="2">Leaves</tissue>
    </source>
</reference>
<dbReference type="EMBL" id="JAMFTS010000001">
    <property type="protein sequence ID" value="KAJ4810847.1"/>
    <property type="molecule type" value="Genomic_DNA"/>
</dbReference>
<dbReference type="Proteomes" id="UP001140206">
    <property type="component" value="Chromosome 1"/>
</dbReference>
<evidence type="ECO:0000313" key="2">
    <source>
        <dbReference type="EMBL" id="KAJ4810847.1"/>
    </source>
</evidence>
<comment type="caution">
    <text evidence="2">The sequence shown here is derived from an EMBL/GenBank/DDBJ whole genome shotgun (WGS) entry which is preliminary data.</text>
</comment>
<keyword evidence="2" id="KW-0548">Nucleotidyltransferase</keyword>
<keyword evidence="2" id="KW-0695">RNA-directed DNA polymerase</keyword>
<feature type="domain" description="Reverse transcriptase zinc-binding" evidence="1">
    <location>
        <begin position="23"/>
        <end position="78"/>
    </location>
</feature>
<organism evidence="2 3">
    <name type="scientific">Rhynchospora pubera</name>
    <dbReference type="NCBI Taxonomy" id="906938"/>
    <lineage>
        <taxon>Eukaryota</taxon>
        <taxon>Viridiplantae</taxon>
        <taxon>Streptophyta</taxon>
        <taxon>Embryophyta</taxon>
        <taxon>Tracheophyta</taxon>
        <taxon>Spermatophyta</taxon>
        <taxon>Magnoliopsida</taxon>
        <taxon>Liliopsida</taxon>
        <taxon>Poales</taxon>
        <taxon>Cyperaceae</taxon>
        <taxon>Cyperoideae</taxon>
        <taxon>Rhynchosporeae</taxon>
        <taxon>Rhynchospora</taxon>
    </lineage>
</organism>
<name>A0AAV8H039_9POAL</name>
<dbReference type="AlphaFoldDB" id="A0AAV8H039"/>
<keyword evidence="3" id="KW-1185">Reference proteome</keyword>
<dbReference type="PANTHER" id="PTHR33116">
    <property type="entry name" value="REVERSE TRANSCRIPTASE ZINC-BINDING DOMAIN-CONTAINING PROTEIN-RELATED-RELATED"/>
    <property type="match status" value="1"/>
</dbReference>
<evidence type="ECO:0000259" key="1">
    <source>
        <dbReference type="Pfam" id="PF13966"/>
    </source>
</evidence>
<proteinExistence type="predicted"/>
<gene>
    <name evidence="2" type="ORF">LUZ62_023413</name>
</gene>
<dbReference type="Pfam" id="PF13966">
    <property type="entry name" value="zf-RVT"/>
    <property type="match status" value="1"/>
</dbReference>
<dbReference type="GO" id="GO:0003964">
    <property type="term" value="F:RNA-directed DNA polymerase activity"/>
    <property type="evidence" value="ECO:0007669"/>
    <property type="project" value="UniProtKB-KW"/>
</dbReference>
<evidence type="ECO:0000313" key="3">
    <source>
        <dbReference type="Proteomes" id="UP001140206"/>
    </source>
</evidence>
<dbReference type="PANTHER" id="PTHR33116:SF78">
    <property type="entry name" value="OS12G0587133 PROTEIN"/>
    <property type="match status" value="1"/>
</dbReference>